<protein>
    <recommendedName>
        <fullName evidence="3">Phage protein</fullName>
    </recommendedName>
</protein>
<evidence type="ECO:0008006" key="3">
    <source>
        <dbReference type="Google" id="ProtNLM"/>
    </source>
</evidence>
<name>A0ABQ1PW24_9ENTE</name>
<organism evidence="1 2">
    <name type="scientific">Enterococcus wangshanyuanii</name>
    <dbReference type="NCBI Taxonomy" id="2005703"/>
    <lineage>
        <taxon>Bacteria</taxon>
        <taxon>Bacillati</taxon>
        <taxon>Bacillota</taxon>
        <taxon>Bacilli</taxon>
        <taxon>Lactobacillales</taxon>
        <taxon>Enterococcaceae</taxon>
        <taxon>Enterococcus</taxon>
    </lineage>
</organism>
<gene>
    <name evidence="1" type="ORF">GCM10011573_38290</name>
</gene>
<accession>A0ABQ1PW24</accession>
<dbReference type="InterPro" id="IPR057006">
    <property type="entry name" value="Phage_TAC_19"/>
</dbReference>
<dbReference type="NCBIfam" id="NF047360">
    <property type="entry name" value="tail_chap_PVL"/>
    <property type="match status" value="1"/>
</dbReference>
<dbReference type="EMBL" id="BMKI01000021">
    <property type="protein sequence ID" value="GGD05121.1"/>
    <property type="molecule type" value="Genomic_DNA"/>
</dbReference>
<dbReference type="RefSeq" id="WP_088269951.1">
    <property type="nucleotide sequence ID" value="NZ_BMKI01000021.1"/>
</dbReference>
<sequence>MASKLQTTIKLNFKKAKGGYEKKQFKSAEILPGSVMEDATALQVELEESTQTNDMEEIRPVLRKCYDFIAEVIFEGQFTGQEYLDGMDAREILKMTGQLLASVTTGYDAVYSETKKK</sequence>
<reference evidence="2" key="1">
    <citation type="journal article" date="2019" name="Int. J. Syst. Evol. Microbiol.">
        <title>The Global Catalogue of Microorganisms (GCM) 10K type strain sequencing project: providing services to taxonomists for standard genome sequencing and annotation.</title>
        <authorList>
            <consortium name="The Broad Institute Genomics Platform"/>
            <consortium name="The Broad Institute Genome Sequencing Center for Infectious Disease"/>
            <person name="Wu L."/>
            <person name="Ma J."/>
        </authorList>
    </citation>
    <scope>NUCLEOTIDE SEQUENCE [LARGE SCALE GENOMIC DNA]</scope>
    <source>
        <strain evidence="2">CGMCC 1.15942</strain>
    </source>
</reference>
<dbReference type="Proteomes" id="UP000630615">
    <property type="component" value="Unassembled WGS sequence"/>
</dbReference>
<keyword evidence="2" id="KW-1185">Reference proteome</keyword>
<comment type="caution">
    <text evidence="1">The sequence shown here is derived from an EMBL/GenBank/DDBJ whole genome shotgun (WGS) entry which is preliminary data.</text>
</comment>
<proteinExistence type="predicted"/>
<evidence type="ECO:0000313" key="1">
    <source>
        <dbReference type="EMBL" id="GGD05121.1"/>
    </source>
</evidence>
<evidence type="ECO:0000313" key="2">
    <source>
        <dbReference type="Proteomes" id="UP000630615"/>
    </source>
</evidence>
<dbReference type="Pfam" id="PF23857">
    <property type="entry name" value="Phage_TAC_19"/>
    <property type="match status" value="1"/>
</dbReference>